<name>A0AAU6SNA7_UNCXX</name>
<reference evidence="1" key="1">
    <citation type="submission" date="2022-03" db="EMBL/GenBank/DDBJ databases">
        <title>Sea Food Isolates.</title>
        <authorList>
            <person name="Li c."/>
        </authorList>
    </citation>
    <scope>NUCLEOTIDE SEQUENCE</scope>
    <source>
        <strain evidence="1">19PA01SH03</strain>
    </source>
</reference>
<dbReference type="Gene3D" id="3.40.50.2000">
    <property type="entry name" value="Glycogen Phosphorylase B"/>
    <property type="match status" value="1"/>
</dbReference>
<organism evidence="1">
    <name type="scientific">bacterium 19PA01SH03</name>
    <dbReference type="NCBI Taxonomy" id="2920705"/>
    <lineage>
        <taxon>Bacteria</taxon>
    </lineage>
</organism>
<sequence>MIPVAYTAPSTRWLVIQERENPSFDFFVKPKLEAMKVDWHACLLADSPSQCSLLQVAPSTCDRPRYHLLFVRYINTEWRRWILAHRQHIASIVFFIDDDLFDWQAMTGLPPRYRWKLWNYTLKHQAFLRKINAQLWVANAYLQQKYSSWQPEICSPQSWQAQTISQTIFYHGSASHKQEFIWLKPLFERLLKDFPQLSIELIGDGETNALFRHLPRVHVLHPMSWANYRALLARGGRDIGLAPLLDSGFNAARSCTKFYDICQAGAVGIYADHPAYRSQITDQVNGLLLPMDHDMWYQAIAKLLQEDAYYQTLLAGCVVND</sequence>
<dbReference type="AlphaFoldDB" id="A0AAU6SNA7"/>
<evidence type="ECO:0000313" key="1">
    <source>
        <dbReference type="EMBL" id="XAG21495.1"/>
    </source>
</evidence>
<dbReference type="SUPFAM" id="SSF53756">
    <property type="entry name" value="UDP-Glycosyltransferase/glycogen phosphorylase"/>
    <property type="match status" value="1"/>
</dbReference>
<gene>
    <name evidence="1" type="ORF">MRN70_01120</name>
</gene>
<protein>
    <submittedName>
        <fullName evidence="1">Glycosyltransferase family 1 protein</fullName>
    </submittedName>
</protein>
<accession>A0AAU6SNA7</accession>
<proteinExistence type="predicted"/>
<dbReference type="EMBL" id="CP095338">
    <property type="protein sequence ID" value="XAG21495.1"/>
    <property type="molecule type" value="Genomic_DNA"/>
</dbReference>